<dbReference type="GO" id="GO:0006281">
    <property type="term" value="P:DNA repair"/>
    <property type="evidence" value="ECO:0007669"/>
    <property type="project" value="InterPro"/>
</dbReference>
<dbReference type="InterPro" id="IPR010347">
    <property type="entry name" value="Tdp1"/>
</dbReference>
<sequence length="577" mass="64738">MAQPWTCNVCTFINENPLCTACEMCDTVRSSTLIEPVAVFDSILTPKKRKPRIYDLTCQPLIDSNQVKRSRLHPCDDSTSSELHKFNSIKPVDLTLDLKDTSTLKPCFGGRIGMTFITGHNSQKRIRFQDLVDKATLKKACLSSFSIDDDWLCDVFPSTIKICLARPKPKMVPESVDKLPVTNNILWVFPKMSAGYGAMHIKFQLLWYPKFLRVVITSANLMPHDWQELENVVFYQDFPILNSRVRQSQHSETASSSTNEFSKTLYNLLVSMNIPQSVIASVQKHDFSKALGMLVVSLPGKHDATSMETRQFGSMGLCTASQVISRQFRFDLEQAIVCMQTASMGSTHPAWLRYMLSAFRGQDVIPETPSLASFFTQSMSSIEPITILFPSRRTVETSRNGIPGGGTIFFSSKFWSTFPRHIIRDGVSKTQGILMHSKINVVIGIGYIDLLATSQQLDIVSVPIHTQDNAHDHNTKLEKEIHGYIYCGSHNATQAAWGSVPVMRSSVSTSSQSCKSIQHGHLQVEIKNWELGILLPFRIRDVCSHSSVGFNPDLSFVLPFEYPPAKYGPTDKPFSQY</sequence>
<name>A0A177WQY5_BATDL</name>
<evidence type="ECO:0000256" key="2">
    <source>
        <dbReference type="PIRSR" id="PIRSR610347-2"/>
    </source>
</evidence>
<dbReference type="OrthoDB" id="47785at2759"/>
<dbReference type="Pfam" id="PF06087">
    <property type="entry name" value="Tyr-DNA_phospho"/>
    <property type="match status" value="1"/>
</dbReference>
<dbReference type="STRING" id="403673.A0A177WQY5"/>
<dbReference type="AlphaFoldDB" id="A0A177WQY5"/>
<evidence type="ECO:0000313" key="3">
    <source>
        <dbReference type="EMBL" id="OAJ42084.1"/>
    </source>
</evidence>
<dbReference type="Proteomes" id="UP000077115">
    <property type="component" value="Unassembled WGS sequence"/>
</dbReference>
<feature type="binding site" evidence="2">
    <location>
        <position position="202"/>
    </location>
    <ligand>
        <name>substrate</name>
    </ligand>
</feature>
<reference evidence="3 4" key="2">
    <citation type="submission" date="2016-05" db="EMBL/GenBank/DDBJ databases">
        <title>Lineage-specific infection strategies underlie the spectrum of fungal disease in amphibians.</title>
        <authorList>
            <person name="Cuomo C.A."/>
            <person name="Farrer R.A."/>
            <person name="James T."/>
            <person name="Longcore J."/>
            <person name="Birren B."/>
        </authorList>
    </citation>
    <scope>NUCLEOTIDE SEQUENCE [LARGE SCALE GENOMIC DNA]</scope>
    <source>
        <strain evidence="3 4">JEL423</strain>
    </source>
</reference>
<evidence type="ECO:0008006" key="5">
    <source>
        <dbReference type="Google" id="ProtNLM"/>
    </source>
</evidence>
<dbReference type="Gene3D" id="2.30.30.380">
    <property type="entry name" value="Zn-finger domain of Sec23/24"/>
    <property type="match status" value="1"/>
</dbReference>
<reference evidence="3 4" key="1">
    <citation type="submission" date="2006-10" db="EMBL/GenBank/DDBJ databases">
        <title>The Genome Sequence of Batrachochytrium dendrobatidis JEL423.</title>
        <authorList>
            <consortium name="The Broad Institute Genome Sequencing Platform"/>
            <person name="Birren B."/>
            <person name="Lander E."/>
            <person name="Galagan J."/>
            <person name="Cuomo C."/>
            <person name="Devon K."/>
            <person name="Jaffe D."/>
            <person name="Butler J."/>
            <person name="Alvarez P."/>
            <person name="Gnerre S."/>
            <person name="Grabherr M."/>
            <person name="Kleber M."/>
            <person name="Mauceli E."/>
            <person name="Brockman W."/>
            <person name="Young S."/>
            <person name="LaButti K."/>
            <person name="Sykes S."/>
            <person name="DeCaprio D."/>
            <person name="Crawford M."/>
            <person name="Koehrsen M."/>
            <person name="Engels R."/>
            <person name="Montgomery P."/>
            <person name="Pearson M."/>
            <person name="Howarth C."/>
            <person name="Larson L."/>
            <person name="White J."/>
            <person name="O'Leary S."/>
            <person name="Kodira C."/>
            <person name="Zeng Q."/>
            <person name="Yandava C."/>
            <person name="Alvarado L."/>
            <person name="Longcore J."/>
            <person name="James T."/>
        </authorList>
    </citation>
    <scope>NUCLEOTIDE SEQUENCE [LARGE SCALE GENOMIC DNA]</scope>
    <source>
        <strain evidence="3 4">JEL423</strain>
    </source>
</reference>
<feature type="active site" description="Nucleophile" evidence="1">
    <location>
        <position position="200"/>
    </location>
</feature>
<accession>A0A177WQY5</accession>
<evidence type="ECO:0000313" key="4">
    <source>
        <dbReference type="Proteomes" id="UP000077115"/>
    </source>
</evidence>
<organism evidence="3 4">
    <name type="scientific">Batrachochytrium dendrobatidis (strain JEL423)</name>
    <dbReference type="NCBI Taxonomy" id="403673"/>
    <lineage>
        <taxon>Eukaryota</taxon>
        <taxon>Fungi</taxon>
        <taxon>Fungi incertae sedis</taxon>
        <taxon>Chytridiomycota</taxon>
        <taxon>Chytridiomycota incertae sedis</taxon>
        <taxon>Chytridiomycetes</taxon>
        <taxon>Rhizophydiales</taxon>
        <taxon>Rhizophydiales incertae sedis</taxon>
        <taxon>Batrachochytrium</taxon>
    </lineage>
</organism>
<dbReference type="Gene3D" id="3.30.870.10">
    <property type="entry name" value="Endonuclease Chain A"/>
    <property type="match status" value="2"/>
</dbReference>
<proteinExistence type="predicted"/>
<dbReference type="SUPFAM" id="SSF56024">
    <property type="entry name" value="Phospholipase D/nuclease"/>
    <property type="match status" value="2"/>
</dbReference>
<dbReference type="PANTHER" id="PTHR12415">
    <property type="entry name" value="TYROSYL-DNA PHOSPHODIESTERASE 1"/>
    <property type="match status" value="1"/>
</dbReference>
<dbReference type="GO" id="GO:0005634">
    <property type="term" value="C:nucleus"/>
    <property type="evidence" value="ECO:0007669"/>
    <property type="project" value="InterPro"/>
</dbReference>
<protein>
    <recommendedName>
        <fullName evidence="5">RanBP2-type domain-containing protein</fullName>
    </recommendedName>
</protein>
<dbReference type="PANTHER" id="PTHR12415:SF3">
    <property type="entry name" value="OS04G0403400 PROTEIN"/>
    <property type="match status" value="1"/>
</dbReference>
<dbReference type="eggNOG" id="KOG2031">
    <property type="taxonomic scope" value="Eukaryota"/>
</dbReference>
<dbReference type="GO" id="GO:0008081">
    <property type="term" value="F:phosphoric diester hydrolase activity"/>
    <property type="evidence" value="ECO:0007669"/>
    <property type="project" value="InterPro"/>
</dbReference>
<evidence type="ECO:0000256" key="1">
    <source>
        <dbReference type="PIRSR" id="PIRSR610347-1"/>
    </source>
</evidence>
<dbReference type="CDD" id="cd09122">
    <property type="entry name" value="PLDc_Tdp1_1"/>
    <property type="match status" value="1"/>
</dbReference>
<gene>
    <name evidence="3" type="ORF">BDEG_25586</name>
</gene>
<dbReference type="VEuPathDB" id="FungiDB:BDEG_25586"/>
<dbReference type="EMBL" id="DS022307">
    <property type="protein sequence ID" value="OAJ42084.1"/>
    <property type="molecule type" value="Genomic_DNA"/>
</dbReference>